<dbReference type="PANTHER" id="PTHR33490">
    <property type="entry name" value="BLR5614 PROTEIN-RELATED"/>
    <property type="match status" value="1"/>
</dbReference>
<accession>A0A1F4ZDX2</accession>
<dbReference type="STRING" id="1797259.A2989_04270"/>
<evidence type="ECO:0000313" key="5">
    <source>
        <dbReference type="Proteomes" id="UP000177080"/>
    </source>
</evidence>
<gene>
    <name evidence="4" type="ORF">A2989_04270</name>
</gene>
<proteinExistence type="predicted"/>
<dbReference type="EMBL" id="MEXN01000004">
    <property type="protein sequence ID" value="OGD03887.1"/>
    <property type="molecule type" value="Genomic_DNA"/>
</dbReference>
<feature type="transmembrane region" description="Helical" evidence="1">
    <location>
        <begin position="566"/>
        <end position="595"/>
    </location>
</feature>
<feature type="signal peptide" evidence="2">
    <location>
        <begin position="1"/>
        <end position="22"/>
    </location>
</feature>
<protein>
    <recommendedName>
        <fullName evidence="3">Transglutaminase-like domain-containing protein</fullName>
    </recommendedName>
</protein>
<reference evidence="4 5" key="1">
    <citation type="journal article" date="2016" name="Nat. Commun.">
        <title>Thousands of microbial genomes shed light on interconnected biogeochemical processes in an aquifer system.</title>
        <authorList>
            <person name="Anantharaman K."/>
            <person name="Brown C.T."/>
            <person name="Hug L.A."/>
            <person name="Sharon I."/>
            <person name="Castelle C.J."/>
            <person name="Probst A.J."/>
            <person name="Thomas B.C."/>
            <person name="Singh A."/>
            <person name="Wilkins M.J."/>
            <person name="Karaoz U."/>
            <person name="Brodie E.L."/>
            <person name="Williams K.H."/>
            <person name="Hubbard S.S."/>
            <person name="Banfield J.F."/>
        </authorList>
    </citation>
    <scope>NUCLEOTIDE SEQUENCE [LARGE SCALE GENOMIC DNA]</scope>
</reference>
<dbReference type="InterPro" id="IPR038765">
    <property type="entry name" value="Papain-like_cys_pep_sf"/>
</dbReference>
<dbReference type="Pfam" id="PF01841">
    <property type="entry name" value="Transglut_core"/>
    <property type="match status" value="1"/>
</dbReference>
<evidence type="ECO:0000259" key="3">
    <source>
        <dbReference type="SMART" id="SM00460"/>
    </source>
</evidence>
<dbReference type="Proteomes" id="UP000177080">
    <property type="component" value="Unassembled WGS sequence"/>
</dbReference>
<dbReference type="PANTHER" id="PTHR33490:SF6">
    <property type="entry name" value="SLL1049 PROTEIN"/>
    <property type="match status" value="1"/>
</dbReference>
<feature type="domain" description="Transglutaminase-like" evidence="3">
    <location>
        <begin position="338"/>
        <end position="409"/>
    </location>
</feature>
<keyword evidence="1" id="KW-0472">Membrane</keyword>
<dbReference type="SUPFAM" id="SSF54001">
    <property type="entry name" value="Cysteine proteinases"/>
    <property type="match status" value="1"/>
</dbReference>
<organism evidence="4 5">
    <name type="scientific">Candidatus Amesbacteria bacterium RIFCSPLOWO2_01_FULL_48_25</name>
    <dbReference type="NCBI Taxonomy" id="1797259"/>
    <lineage>
        <taxon>Bacteria</taxon>
        <taxon>Candidatus Amesiibacteriota</taxon>
    </lineage>
</organism>
<evidence type="ECO:0000313" key="4">
    <source>
        <dbReference type="EMBL" id="OGD03887.1"/>
    </source>
</evidence>
<dbReference type="SMART" id="SM00460">
    <property type="entry name" value="TGc"/>
    <property type="match status" value="1"/>
</dbReference>
<name>A0A1F4ZDX2_9BACT</name>
<dbReference type="Gene3D" id="3.10.620.30">
    <property type="match status" value="1"/>
</dbReference>
<keyword evidence="1" id="KW-0812">Transmembrane</keyword>
<keyword evidence="2" id="KW-0732">Signal</keyword>
<evidence type="ECO:0000256" key="1">
    <source>
        <dbReference type="SAM" id="Phobius"/>
    </source>
</evidence>
<sequence>MKKILVLIGICSLWLGVSPARAGGDFYTSYTVSYTVNDKGLAWVEEKITLTNLTSRVYADQYQLTLPFKNVQNVSGTDSHGLLKIIAQDNQLTAYFNEQLAGKGKAYTFNLSYVVPIAIKKGEIWEVTLPKLGNPDIIDQYELTLALPESFGQPAYISPLPITSDARSYTFNRSQLLYSPVTATFGNFQSYQFQQKFHLENSGRRPTSQSITLPPDTYYQNVYLYSLTPQPDKIDVDPDGNWLASYKLKPKSAIDVTARGYVHVRSQPVRFTSSPALESFTSFLKTDKFWPTSDPQIQSLAQKLKTPKDIYDYVTTTLTYDPQRLVKSPARRGALSALTDPSHSLCTDFTDLFITIARAAGIPAREVNGFAATSDTQLLPLSLVADELHSWPQYWDEAAHTWVDVDPTWGNTSGGTDYFNKMDFNHIAFVIHGTSSTSPLSAGLYPNSKDSDIQVSLSPHVPLPLTPPEINWDPPWQIFPWSTKSRLHLTNRNSQAIYQFPVTISAPGIAEVSPTSLSISVLLPLSSSTYTLSLKSPIGPNFQTRSLIFNQGQNPITYNIPNHLFLVWHVTLAIFITAIIIALVWLTHQAWYLYLQRQVRKNSLRG</sequence>
<dbReference type="AlphaFoldDB" id="A0A1F4ZDX2"/>
<dbReference type="InterPro" id="IPR002931">
    <property type="entry name" value="Transglutaminase-like"/>
</dbReference>
<feature type="chain" id="PRO_5009516018" description="Transglutaminase-like domain-containing protein" evidence="2">
    <location>
        <begin position="23"/>
        <end position="606"/>
    </location>
</feature>
<comment type="caution">
    <text evidence="4">The sequence shown here is derived from an EMBL/GenBank/DDBJ whole genome shotgun (WGS) entry which is preliminary data.</text>
</comment>
<evidence type="ECO:0000256" key="2">
    <source>
        <dbReference type="SAM" id="SignalP"/>
    </source>
</evidence>
<keyword evidence="1" id="KW-1133">Transmembrane helix</keyword>